<evidence type="ECO:0000313" key="3">
    <source>
        <dbReference type="EMBL" id="OMO72810.1"/>
    </source>
</evidence>
<dbReference type="OrthoDB" id="978193at2759"/>
<evidence type="ECO:0000259" key="2">
    <source>
        <dbReference type="Pfam" id="PF14111"/>
    </source>
</evidence>
<comment type="caution">
    <text evidence="3">The sequence shown here is derived from an EMBL/GenBank/DDBJ whole genome shotgun (WGS) entry which is preliminary data.</text>
</comment>
<gene>
    <name evidence="3" type="ORF">COLO4_27452</name>
</gene>
<reference evidence="4" key="1">
    <citation type="submission" date="2013-09" db="EMBL/GenBank/DDBJ databases">
        <title>Corchorus olitorius genome sequencing.</title>
        <authorList>
            <person name="Alam M."/>
            <person name="Haque M.S."/>
            <person name="Islam M.S."/>
            <person name="Emdad E.M."/>
            <person name="Islam M.M."/>
            <person name="Ahmed B."/>
            <person name="Halim A."/>
            <person name="Hossen Q.M.M."/>
            <person name="Hossain M.Z."/>
            <person name="Ahmed R."/>
            <person name="Khan M.M."/>
            <person name="Islam R."/>
            <person name="Rashid M.M."/>
            <person name="Khan S.A."/>
            <person name="Rahman M.S."/>
            <person name="Alam M."/>
            <person name="Yahiya A.S."/>
            <person name="Khan M.S."/>
            <person name="Azam M.S."/>
            <person name="Haque T."/>
            <person name="Lashkar M.Z.H."/>
            <person name="Akhand A.I."/>
            <person name="Morshed G."/>
            <person name="Roy S."/>
            <person name="Uddin K.S."/>
            <person name="Rabeya T."/>
            <person name="Hossain A.S."/>
            <person name="Chowdhury A."/>
            <person name="Snigdha A.R."/>
            <person name="Mortoza M.S."/>
            <person name="Matin S.A."/>
            <person name="Hoque S.M.E."/>
            <person name="Islam M.K."/>
            <person name="Roy D.K."/>
            <person name="Haider R."/>
            <person name="Moosa M.M."/>
            <person name="Elias S.M."/>
            <person name="Hasan A.M."/>
            <person name="Jahan S."/>
            <person name="Shafiuddin M."/>
            <person name="Mahmood N."/>
            <person name="Shommy N.S."/>
        </authorList>
    </citation>
    <scope>NUCLEOTIDE SEQUENCE [LARGE SCALE GENOMIC DNA]</scope>
    <source>
        <strain evidence="4">cv. O-4</strain>
    </source>
</reference>
<keyword evidence="4" id="KW-1185">Reference proteome</keyword>
<dbReference type="InterPro" id="IPR040256">
    <property type="entry name" value="At4g02000-like"/>
</dbReference>
<feature type="domain" description="DUF4283" evidence="2">
    <location>
        <begin position="36"/>
        <end position="115"/>
    </location>
</feature>
<feature type="region of interest" description="Disordered" evidence="1">
    <location>
        <begin position="245"/>
        <end position="283"/>
    </location>
</feature>
<proteinExistence type="predicted"/>
<dbReference type="Proteomes" id="UP000187203">
    <property type="component" value="Unassembled WGS sequence"/>
</dbReference>
<evidence type="ECO:0000313" key="4">
    <source>
        <dbReference type="Proteomes" id="UP000187203"/>
    </source>
</evidence>
<dbReference type="Pfam" id="PF14111">
    <property type="entry name" value="DUF4283"/>
    <property type="match status" value="1"/>
</dbReference>
<organism evidence="3 4">
    <name type="scientific">Corchorus olitorius</name>
    <dbReference type="NCBI Taxonomy" id="93759"/>
    <lineage>
        <taxon>Eukaryota</taxon>
        <taxon>Viridiplantae</taxon>
        <taxon>Streptophyta</taxon>
        <taxon>Embryophyta</taxon>
        <taxon>Tracheophyta</taxon>
        <taxon>Spermatophyta</taxon>
        <taxon>Magnoliopsida</taxon>
        <taxon>eudicotyledons</taxon>
        <taxon>Gunneridae</taxon>
        <taxon>Pentapetalae</taxon>
        <taxon>rosids</taxon>
        <taxon>malvids</taxon>
        <taxon>Malvales</taxon>
        <taxon>Malvaceae</taxon>
        <taxon>Grewioideae</taxon>
        <taxon>Apeibeae</taxon>
        <taxon>Corchorus</taxon>
    </lineage>
</organism>
<evidence type="ECO:0000256" key="1">
    <source>
        <dbReference type="SAM" id="MobiDB-lite"/>
    </source>
</evidence>
<accession>A0A1R3HRI2</accession>
<dbReference type="EMBL" id="AWUE01019572">
    <property type="protein sequence ID" value="OMO72810.1"/>
    <property type="molecule type" value="Genomic_DNA"/>
</dbReference>
<dbReference type="STRING" id="93759.A0A1R3HRI2"/>
<dbReference type="PANTHER" id="PTHR31286">
    <property type="entry name" value="GLYCINE-RICH CELL WALL STRUCTURAL PROTEIN 1.8-LIKE"/>
    <property type="match status" value="1"/>
</dbReference>
<dbReference type="AlphaFoldDB" id="A0A1R3HRI2"/>
<sequence length="368" mass="41517">MASTLSNLCSQLSLQEGEQPRVVIAGDLLEEGDGAQLPYFLIGKLFTKRRANLEGMRTTLFNAWKLEMGLVIKEVGAKLYMFQFEDKPERDRVLVTQPWHFNRVLLALQPYDGIEKPESIVFDTCPFWVRIFDLPPIMMTEKIGAAVGSVIGPVLEVDHQWGSFIRIRVMVDVTKPLVDNSVVSFPYGDRDVEFRYEDMPDICLVCRQFYHLSENECPTAIEMRLNHGVVIKKYSIQIKAESPRFKTKRLDGNDGSFRLGGSGSQKQPPLSARSGMVVEQNSGREKSGEAVERIVEAVANFAKEVDELYGDLGLPNSQGVRRGEAIGEDRDREHVKYIRLGKAKRRCGWMRVQAGFNGLSGRLGGWIQ</sequence>
<dbReference type="PANTHER" id="PTHR31286:SF167">
    <property type="entry name" value="OS09G0268800 PROTEIN"/>
    <property type="match status" value="1"/>
</dbReference>
<protein>
    <recommendedName>
        <fullName evidence="2">DUF4283 domain-containing protein</fullName>
    </recommendedName>
</protein>
<dbReference type="InterPro" id="IPR025558">
    <property type="entry name" value="DUF4283"/>
</dbReference>
<name>A0A1R3HRI2_9ROSI</name>